<evidence type="ECO:0000256" key="1">
    <source>
        <dbReference type="SAM" id="Phobius"/>
    </source>
</evidence>
<evidence type="ECO:0000313" key="4">
    <source>
        <dbReference type="Proteomes" id="UP000488936"/>
    </source>
</evidence>
<keyword evidence="1" id="KW-1133">Transmembrane helix</keyword>
<gene>
    <name evidence="3" type="ORF">GJV77_03310</name>
</gene>
<dbReference type="Gene3D" id="3.40.710.10">
    <property type="entry name" value="DD-peptidase/beta-lactamase superfamily"/>
    <property type="match status" value="1"/>
</dbReference>
<dbReference type="RefSeq" id="WP_155034933.1">
    <property type="nucleotide sequence ID" value="NZ_JBHTIG010000045.1"/>
</dbReference>
<accession>A0A7K1GKA5</accession>
<evidence type="ECO:0000259" key="2">
    <source>
        <dbReference type="Pfam" id="PF00144"/>
    </source>
</evidence>
<dbReference type="Proteomes" id="UP000488936">
    <property type="component" value="Unassembled WGS sequence"/>
</dbReference>
<feature type="domain" description="Beta-lactamase-related" evidence="2">
    <location>
        <begin position="83"/>
        <end position="360"/>
    </location>
</feature>
<name>A0A7K1GKA5_9FLAO</name>
<keyword evidence="1" id="KW-0812">Transmembrane</keyword>
<keyword evidence="4" id="KW-1185">Reference proteome</keyword>
<comment type="caution">
    <text evidence="3">The sequence shown here is derived from an EMBL/GenBank/DDBJ whole genome shotgun (WGS) entry which is preliminary data.</text>
</comment>
<proteinExistence type="predicted"/>
<protein>
    <submittedName>
        <fullName evidence="3">Serine hydrolase</fullName>
    </submittedName>
</protein>
<keyword evidence="3" id="KW-0378">Hydrolase</keyword>
<dbReference type="PANTHER" id="PTHR43283">
    <property type="entry name" value="BETA-LACTAMASE-RELATED"/>
    <property type="match status" value="1"/>
</dbReference>
<dbReference type="GO" id="GO:0016787">
    <property type="term" value="F:hydrolase activity"/>
    <property type="evidence" value="ECO:0007669"/>
    <property type="project" value="UniProtKB-KW"/>
</dbReference>
<dbReference type="InterPro" id="IPR012338">
    <property type="entry name" value="Beta-lactam/transpept-like"/>
</dbReference>
<dbReference type="Pfam" id="PF00144">
    <property type="entry name" value="Beta-lactamase"/>
    <property type="match status" value="1"/>
</dbReference>
<dbReference type="SUPFAM" id="SSF56601">
    <property type="entry name" value="beta-lactamase/transpeptidase-like"/>
    <property type="match status" value="1"/>
</dbReference>
<keyword evidence="1" id="KW-0472">Membrane</keyword>
<dbReference type="PANTHER" id="PTHR43283:SF7">
    <property type="entry name" value="BETA-LACTAMASE-RELATED DOMAIN-CONTAINING PROTEIN"/>
    <property type="match status" value="1"/>
</dbReference>
<dbReference type="EMBL" id="WMJY01000005">
    <property type="protein sequence ID" value="MTH28949.1"/>
    <property type="molecule type" value="Genomic_DNA"/>
</dbReference>
<evidence type="ECO:0000313" key="3">
    <source>
        <dbReference type="EMBL" id="MTH28949.1"/>
    </source>
</evidence>
<organism evidence="3 4">
    <name type="scientific">Myroides pelagicus</name>
    <dbReference type="NCBI Taxonomy" id="270914"/>
    <lineage>
        <taxon>Bacteria</taxon>
        <taxon>Pseudomonadati</taxon>
        <taxon>Bacteroidota</taxon>
        <taxon>Flavobacteriia</taxon>
        <taxon>Flavobacteriales</taxon>
        <taxon>Flavobacteriaceae</taxon>
        <taxon>Myroides</taxon>
    </lineage>
</organism>
<dbReference type="InterPro" id="IPR001466">
    <property type="entry name" value="Beta-lactam-related"/>
</dbReference>
<dbReference type="OrthoDB" id="9773047at2"/>
<feature type="transmembrane region" description="Helical" evidence="1">
    <location>
        <begin position="7"/>
        <end position="25"/>
    </location>
</feature>
<sequence>MKVIKSVLKWSILVVVLLVGLMYVFKVEYLFTAVRTIYFNGYKTAFLDDYKYFPTRRIPNDDANIQLWPIAKDYNKVPATAKLEQTHKDLQTIAYLIIKNDSLWHESYFEGYDKDSYTNSFSMAKSIVSAAFGKALQLEQIKDEYAKVVDFIPELKGRYKDELTVADLSKMSSGLKWDEAYYSPFSIMTEVYFVSDLRKVMRGIDVVDQPGKEFIYKSGDTEMLTMVLEKATGENLSDYVSKHFWKPMGAESSAIWQLDHKNTGIEKSFCCFTSNARDFARFGKLYKDYGRWNGKQILDSVFVSKSIQSQYDNGPEYGYGWWLVNYRDQDFFYMRGHLGQFVIVSPKDDLIIVRLGHLKGVQTDEDPHSNDLYVYIDEAYNMLGKRDE</sequence>
<reference evidence="3 4" key="1">
    <citation type="journal article" date="2006" name="Int. J. Syst. Evol. Microbiol.">
        <title>Myroides pelagicus sp. nov., isolated from seawater in Thailand.</title>
        <authorList>
            <person name="Yoon J."/>
            <person name="Maneerat S."/>
            <person name="Kawai F."/>
            <person name="Yokota A."/>
        </authorList>
    </citation>
    <scope>NUCLEOTIDE SEQUENCE [LARGE SCALE GENOMIC DNA]</scope>
    <source>
        <strain evidence="3 4">SM1T</strain>
    </source>
</reference>
<dbReference type="InterPro" id="IPR050789">
    <property type="entry name" value="Diverse_Enzym_Activities"/>
</dbReference>
<dbReference type="AlphaFoldDB" id="A0A7K1GKA5"/>